<feature type="compositionally biased region" description="Pro residues" evidence="3">
    <location>
        <begin position="971"/>
        <end position="982"/>
    </location>
</feature>
<dbReference type="Proteomes" id="UP001214415">
    <property type="component" value="Chromosome 7"/>
</dbReference>
<feature type="compositionally biased region" description="Pro residues" evidence="3">
    <location>
        <begin position="992"/>
        <end position="1005"/>
    </location>
</feature>
<feature type="region of interest" description="Disordered" evidence="3">
    <location>
        <begin position="322"/>
        <end position="345"/>
    </location>
</feature>
<reference evidence="5" key="1">
    <citation type="submission" date="2023-03" db="EMBL/GenBank/DDBJ databases">
        <title>Mating type loci evolution in Malassezia.</title>
        <authorList>
            <person name="Coelho M.A."/>
        </authorList>
    </citation>
    <scope>NUCLEOTIDE SEQUENCE</scope>
    <source>
        <strain evidence="5">CBS 12830</strain>
    </source>
</reference>
<name>A0AAF0EM55_9BASI</name>
<feature type="compositionally biased region" description="Basic residues" evidence="3">
    <location>
        <begin position="1084"/>
        <end position="1104"/>
    </location>
</feature>
<evidence type="ECO:0000256" key="3">
    <source>
        <dbReference type="SAM" id="MobiDB-lite"/>
    </source>
</evidence>
<dbReference type="InterPro" id="IPR001849">
    <property type="entry name" value="PH_domain"/>
</dbReference>
<dbReference type="PANTHER" id="PTHR36100:SF1">
    <property type="entry name" value="BUD SITE SELECTION PROTEIN 4"/>
    <property type="match status" value="1"/>
</dbReference>
<gene>
    <name evidence="5" type="primary">BUD4</name>
    <name evidence="5" type="ORF">MEQU1_003380</name>
</gene>
<feature type="compositionally biased region" description="Low complexity" evidence="3">
    <location>
        <begin position="161"/>
        <end position="172"/>
    </location>
</feature>
<dbReference type="Pfam" id="PF00169">
    <property type="entry name" value="PH"/>
    <property type="match status" value="1"/>
</dbReference>
<feature type="compositionally biased region" description="Pro residues" evidence="3">
    <location>
        <begin position="1039"/>
        <end position="1048"/>
    </location>
</feature>
<feature type="region of interest" description="Disordered" evidence="3">
    <location>
        <begin position="486"/>
        <end position="537"/>
    </location>
</feature>
<feature type="compositionally biased region" description="Low complexity" evidence="3">
    <location>
        <begin position="486"/>
        <end position="496"/>
    </location>
</feature>
<dbReference type="GO" id="GO:0005525">
    <property type="term" value="F:GTP binding"/>
    <property type="evidence" value="ECO:0007669"/>
    <property type="project" value="TreeGrafter"/>
</dbReference>
<dbReference type="PROSITE" id="PS50003">
    <property type="entry name" value="PH_DOMAIN"/>
    <property type="match status" value="1"/>
</dbReference>
<dbReference type="SUPFAM" id="SSF50729">
    <property type="entry name" value="PH domain-like"/>
    <property type="match status" value="1"/>
</dbReference>
<dbReference type="EMBL" id="CP119906">
    <property type="protein sequence ID" value="WFD24677.1"/>
    <property type="molecule type" value="Genomic_DNA"/>
</dbReference>
<dbReference type="SMART" id="SM00233">
    <property type="entry name" value="PH"/>
    <property type="match status" value="1"/>
</dbReference>
<proteinExistence type="predicted"/>
<keyword evidence="2" id="KW-0131">Cell cycle</keyword>
<feature type="compositionally biased region" description="Low complexity" evidence="3">
    <location>
        <begin position="1049"/>
        <end position="1062"/>
    </location>
</feature>
<evidence type="ECO:0000313" key="6">
    <source>
        <dbReference type="Proteomes" id="UP001214415"/>
    </source>
</evidence>
<feature type="compositionally biased region" description="Basic and acidic residues" evidence="3">
    <location>
        <begin position="245"/>
        <end position="260"/>
    </location>
</feature>
<feature type="region of interest" description="Disordered" evidence="3">
    <location>
        <begin position="954"/>
        <end position="1104"/>
    </location>
</feature>
<evidence type="ECO:0000259" key="4">
    <source>
        <dbReference type="PROSITE" id="PS50003"/>
    </source>
</evidence>
<dbReference type="AlphaFoldDB" id="A0AAF0EM55"/>
<dbReference type="InterPro" id="IPR052007">
    <property type="entry name" value="Bud4"/>
</dbReference>
<feature type="region of interest" description="Disordered" evidence="3">
    <location>
        <begin position="158"/>
        <end position="265"/>
    </location>
</feature>
<evidence type="ECO:0000313" key="5">
    <source>
        <dbReference type="EMBL" id="WFD24677.1"/>
    </source>
</evidence>
<dbReference type="Gene3D" id="2.30.29.30">
    <property type="entry name" value="Pleckstrin-homology domain (PH domain)/Phosphotyrosine-binding domain (PTB)"/>
    <property type="match status" value="1"/>
</dbReference>
<dbReference type="InterPro" id="IPR011993">
    <property type="entry name" value="PH-like_dom_sf"/>
</dbReference>
<dbReference type="GO" id="GO:0051301">
    <property type="term" value="P:cell division"/>
    <property type="evidence" value="ECO:0007669"/>
    <property type="project" value="UniProtKB-KW"/>
</dbReference>
<feature type="region of interest" description="Disordered" evidence="3">
    <location>
        <begin position="391"/>
        <end position="439"/>
    </location>
</feature>
<evidence type="ECO:0000256" key="2">
    <source>
        <dbReference type="ARBA" id="ARBA00023306"/>
    </source>
</evidence>
<accession>A0AAF0EM55</accession>
<organism evidence="5 6">
    <name type="scientific">Malassezia equina</name>
    <dbReference type="NCBI Taxonomy" id="1381935"/>
    <lineage>
        <taxon>Eukaryota</taxon>
        <taxon>Fungi</taxon>
        <taxon>Dikarya</taxon>
        <taxon>Basidiomycota</taxon>
        <taxon>Ustilaginomycotina</taxon>
        <taxon>Malasseziomycetes</taxon>
        <taxon>Malasseziales</taxon>
        <taxon>Malasseziaceae</taxon>
        <taxon>Malassezia</taxon>
    </lineage>
</organism>
<feature type="domain" description="PH" evidence="4">
    <location>
        <begin position="826"/>
        <end position="931"/>
    </location>
</feature>
<protein>
    <submittedName>
        <fullName evidence="5">Bud site selection protein bud4</fullName>
    </submittedName>
</protein>
<dbReference type="PANTHER" id="PTHR36100">
    <property type="entry name" value="BUD SITE SELECTION PROTEIN 4"/>
    <property type="match status" value="1"/>
</dbReference>
<keyword evidence="6" id="KW-1185">Reference proteome</keyword>
<evidence type="ECO:0000256" key="1">
    <source>
        <dbReference type="ARBA" id="ARBA00022618"/>
    </source>
</evidence>
<sequence>MSALPEHAPALGEELLPRAQPSLDESFSFGLGLGIVVNKDGQKVSGSDLGARRVIDRPASEMLAGSNPFQRTEPAPQRASYMPSSATVDRLVINDVLEQYKPGDNSIVDTSFPAPATTMAPPMSFLGPPTWNVGSLHMHDEPSLTGFLVQDKAVSSDAKLAPPATSTAPRSPQKAPAPSVEPIRDEEPVKPASAPPASSPVRPSTVPKIVSHPQNASPVRHSSPKRAMPPEIGDFADPDALPSPERLRQAREASPDRLHEAPVGQVADDLLDVDALLADDEPDVEPVADEFMSVNVDDLLQEDALDADGPGMARSTTMRRIHTEQKDKTHASMTAAAPPNVDLPTLPSWSPIVWEGLLPDVEPRTQAPRAVELPARNVRPRISRDAIRARVEQKKSHVLNEIPPERRQPASTVRPPPRGPVTDDASGPSPSRPGVPQLHSPLAHVENVLQNHASRTVSGAGEPTPPMSEELERQTQWFGNEVPAASPANQAAAASPTEEPHEDSDQDEFVSPLSRVSTLPGETEKAPTEAPSDDPAHSTAFRHLMERELTRIVRESDKRYKVRERDVYVGTRPTDRGFGSKPAPWKRVQQPNEVSALAQGTRAATPRLDARGATTHGRLFLALDAFTPSGLTVPLHATFYCVLDNNIHRVKTPSVPLVSGHDASAIHQEFELVESAHFALTLSLLLDADGEDVMDAEVAEMGHLSTDARTGMSRFLSRHLGSKGERDPRRLKPPAPMRVGAIGSTRLVLADILSDCFARCATLDLPVYVDAEPRTLRRHMAPKVRGTLRARVFYLPPLPDAMQEGLPGNMEEAVQGMSSVAWRDTATSYEGILTQLGGDCASWRRRPMRIVGLNLVCYNEVTKRPVTRIDLVQALSVDERPPATEGRDTDEVCQVPRSFCLTFRDGERIYLYADSDEEKVEWMHTLHNIIAHKLMPPPAWAIAAASAYKARFGSQRPTSSLSRPGSMAPRPNSPLPPPPSSGPPSAASTEPAPKPPAPEAPPPPTLSSRVTPAMPTQRGPMSSHGRAPPRASKVSTQAPSPPPQPAARPPTVSSPTSPAAPRMSSQLPRPVDPTSEAANDPVHGAKRAAQRVRHMASRWLGKRS</sequence>
<keyword evidence="1" id="KW-0132">Cell division</keyword>